<feature type="transmembrane region" description="Helical" evidence="1">
    <location>
        <begin position="250"/>
        <end position="267"/>
    </location>
</feature>
<organism evidence="3 4">
    <name type="scientific">Citrobacter murliniae</name>
    <dbReference type="NCBI Taxonomy" id="67829"/>
    <lineage>
        <taxon>Bacteria</taxon>
        <taxon>Pseudomonadati</taxon>
        <taxon>Pseudomonadota</taxon>
        <taxon>Gammaproteobacteria</taxon>
        <taxon>Enterobacterales</taxon>
        <taxon>Enterobacteriaceae</taxon>
        <taxon>Citrobacter</taxon>
        <taxon>Citrobacter freundii complex</taxon>
    </lineage>
</organism>
<protein>
    <submittedName>
        <fullName evidence="3">Acyltransferase</fullName>
    </submittedName>
</protein>
<dbReference type="GO" id="GO:0016746">
    <property type="term" value="F:acyltransferase activity"/>
    <property type="evidence" value="ECO:0007669"/>
    <property type="project" value="UniProtKB-KW"/>
</dbReference>
<keyword evidence="4" id="KW-1185">Reference proteome</keyword>
<dbReference type="PANTHER" id="PTHR23028">
    <property type="entry name" value="ACETYLTRANSFERASE"/>
    <property type="match status" value="1"/>
</dbReference>
<sequence>MNVKCSDNFTLIRLVLAVGVLLVHNGGITNSDVLKPILSYLSGDVIVECFFVISGYLIVKSYMRNQRGFFYRRALRLLPAYYFCLSFIVFCACVVAMYSVGENFCNLDLLKYIVANAIFMNFLHPALPGIFVDNPLTAVNGSLWTLKTEIILYLSVPIFFYIYVRNKMLAFTLVCLVSVPWLFYFRCISDSPNARMMSLQFVGMAAYFFGGALFAIVKNFIKLIPPIAVVSAICYMLAEGKELRFLSEYFLVVSSVLFCCLNIPLGFNFEKIGDFSYGIYLYNFPVIQLLYSLGLYNTHPYLSFGLSLILTFFVASGSWYLVERRFLQLKSRVR</sequence>
<comment type="caution">
    <text evidence="3">The sequence shown here is derived from an EMBL/GenBank/DDBJ whole genome shotgun (WGS) entry which is preliminary data.</text>
</comment>
<evidence type="ECO:0000256" key="1">
    <source>
        <dbReference type="SAM" id="Phobius"/>
    </source>
</evidence>
<keyword evidence="1" id="KW-0472">Membrane</keyword>
<evidence type="ECO:0000313" key="4">
    <source>
        <dbReference type="Proteomes" id="UP000306790"/>
    </source>
</evidence>
<feature type="transmembrane region" description="Helical" evidence="1">
    <location>
        <begin position="37"/>
        <end position="59"/>
    </location>
</feature>
<feature type="transmembrane region" description="Helical" evidence="1">
    <location>
        <begin position="223"/>
        <end position="238"/>
    </location>
</feature>
<keyword evidence="3" id="KW-0808">Transferase</keyword>
<proteinExistence type="predicted"/>
<feature type="transmembrane region" description="Helical" evidence="1">
    <location>
        <begin position="112"/>
        <end position="132"/>
    </location>
</feature>
<accession>A0ABY2Q1H1</accession>
<feature type="transmembrane region" description="Helical" evidence="1">
    <location>
        <begin position="80"/>
        <end position="100"/>
    </location>
</feature>
<feature type="domain" description="Acyltransferase 3" evidence="2">
    <location>
        <begin position="9"/>
        <end position="319"/>
    </location>
</feature>
<dbReference type="PANTHER" id="PTHR23028:SF53">
    <property type="entry name" value="ACYL_TRANSF_3 DOMAIN-CONTAINING PROTEIN"/>
    <property type="match status" value="1"/>
</dbReference>
<dbReference type="InterPro" id="IPR050879">
    <property type="entry name" value="Acyltransferase_3"/>
</dbReference>
<reference evidence="3 4" key="1">
    <citation type="submission" date="2018-05" db="EMBL/GenBank/DDBJ databases">
        <title>Isolation and genomic analyses of lactose-positive bacteria from faecal samples of preterm neonates.</title>
        <authorList>
            <person name="Chen Y."/>
            <person name="Brook T.C."/>
            <person name="O'Neill I."/>
            <person name="Soe C.Z."/>
            <person name="Hall L.J."/>
            <person name="Hoyles L."/>
        </authorList>
    </citation>
    <scope>NUCLEOTIDE SEQUENCE [LARGE SCALE GENOMIC DNA]</scope>
    <source>
        <strain evidence="3 4">P080C CL</strain>
    </source>
</reference>
<dbReference type="Proteomes" id="UP000306790">
    <property type="component" value="Unassembled WGS sequence"/>
</dbReference>
<feature type="transmembrane region" description="Helical" evidence="1">
    <location>
        <begin position="197"/>
        <end position="217"/>
    </location>
</feature>
<dbReference type="RefSeq" id="WP_048220727.1">
    <property type="nucleotide sequence ID" value="NZ_QFVP01000001.1"/>
</dbReference>
<feature type="transmembrane region" description="Helical" evidence="1">
    <location>
        <begin position="301"/>
        <end position="322"/>
    </location>
</feature>
<feature type="transmembrane region" description="Helical" evidence="1">
    <location>
        <begin position="12"/>
        <end position="31"/>
    </location>
</feature>
<dbReference type="Pfam" id="PF01757">
    <property type="entry name" value="Acyl_transf_3"/>
    <property type="match status" value="1"/>
</dbReference>
<evidence type="ECO:0000259" key="2">
    <source>
        <dbReference type="Pfam" id="PF01757"/>
    </source>
</evidence>
<evidence type="ECO:0000313" key="3">
    <source>
        <dbReference type="EMBL" id="THE42827.1"/>
    </source>
</evidence>
<feature type="transmembrane region" description="Helical" evidence="1">
    <location>
        <begin position="168"/>
        <end position="185"/>
    </location>
</feature>
<keyword evidence="1" id="KW-1133">Transmembrane helix</keyword>
<dbReference type="InterPro" id="IPR002656">
    <property type="entry name" value="Acyl_transf_3_dom"/>
</dbReference>
<name>A0ABY2Q1H1_9ENTR</name>
<keyword evidence="3" id="KW-0012">Acyltransferase</keyword>
<dbReference type="EMBL" id="QFVP01000001">
    <property type="protein sequence ID" value="THE42827.1"/>
    <property type="molecule type" value="Genomic_DNA"/>
</dbReference>
<keyword evidence="1" id="KW-0812">Transmembrane</keyword>
<feature type="transmembrane region" description="Helical" evidence="1">
    <location>
        <begin position="144"/>
        <end position="162"/>
    </location>
</feature>
<gene>
    <name evidence="3" type="ORF">DJ535_03040</name>
</gene>